<dbReference type="SMART" id="SM00267">
    <property type="entry name" value="GGDEF"/>
    <property type="match status" value="1"/>
</dbReference>
<dbReference type="PANTHER" id="PTHR45138">
    <property type="entry name" value="REGULATORY COMPONENTS OF SENSORY TRANSDUCTION SYSTEM"/>
    <property type="match status" value="1"/>
</dbReference>
<comment type="caution">
    <text evidence="4">The sequence shown here is derived from an EMBL/GenBank/DDBJ whole genome shotgun (WGS) entry which is preliminary data.</text>
</comment>
<proteinExistence type="predicted"/>
<dbReference type="GO" id="GO:0052621">
    <property type="term" value="F:diguanylate cyclase activity"/>
    <property type="evidence" value="ECO:0007669"/>
    <property type="project" value="TreeGrafter"/>
</dbReference>
<dbReference type="CDD" id="cd01949">
    <property type="entry name" value="GGDEF"/>
    <property type="match status" value="1"/>
</dbReference>
<evidence type="ECO:0000313" key="5">
    <source>
        <dbReference type="Proteomes" id="UP000533598"/>
    </source>
</evidence>
<dbReference type="FunFam" id="3.30.70.270:FF:000001">
    <property type="entry name" value="Diguanylate cyclase domain protein"/>
    <property type="match status" value="1"/>
</dbReference>
<dbReference type="Proteomes" id="UP000533598">
    <property type="component" value="Unassembled WGS sequence"/>
</dbReference>
<feature type="domain" description="GGDEF" evidence="3">
    <location>
        <begin position="51"/>
        <end position="194"/>
    </location>
</feature>
<evidence type="ECO:0000256" key="2">
    <source>
        <dbReference type="SAM" id="Phobius"/>
    </source>
</evidence>
<dbReference type="InterPro" id="IPR000160">
    <property type="entry name" value="GGDEF_dom"/>
</dbReference>
<evidence type="ECO:0000256" key="1">
    <source>
        <dbReference type="SAM" id="MobiDB-lite"/>
    </source>
</evidence>
<dbReference type="InterPro" id="IPR050469">
    <property type="entry name" value="Diguanylate_Cyclase"/>
</dbReference>
<dbReference type="NCBIfam" id="TIGR00254">
    <property type="entry name" value="GGDEF"/>
    <property type="match status" value="1"/>
</dbReference>
<gene>
    <name evidence="4" type="ORF">HNR67_004446</name>
</gene>
<dbReference type="GO" id="GO:0043709">
    <property type="term" value="P:cell adhesion involved in single-species biofilm formation"/>
    <property type="evidence" value="ECO:0007669"/>
    <property type="project" value="TreeGrafter"/>
</dbReference>
<evidence type="ECO:0000313" key="4">
    <source>
        <dbReference type="EMBL" id="MBB4678328.1"/>
    </source>
</evidence>
<dbReference type="RefSeq" id="WP_185004173.1">
    <property type="nucleotide sequence ID" value="NZ_BAAAUI010000004.1"/>
</dbReference>
<dbReference type="SUPFAM" id="SSF55073">
    <property type="entry name" value="Nucleotide cyclase"/>
    <property type="match status" value="1"/>
</dbReference>
<dbReference type="PANTHER" id="PTHR45138:SF9">
    <property type="entry name" value="DIGUANYLATE CYCLASE DGCM-RELATED"/>
    <property type="match status" value="1"/>
</dbReference>
<dbReference type="InterPro" id="IPR043128">
    <property type="entry name" value="Rev_trsase/Diguanyl_cyclase"/>
</dbReference>
<dbReference type="PROSITE" id="PS50887">
    <property type="entry name" value="GGDEF"/>
    <property type="match status" value="1"/>
</dbReference>
<name>A0A7W7CBZ0_9PSEU</name>
<dbReference type="Pfam" id="PF00990">
    <property type="entry name" value="GGDEF"/>
    <property type="match status" value="1"/>
</dbReference>
<dbReference type="InterPro" id="IPR029787">
    <property type="entry name" value="Nucleotide_cyclase"/>
</dbReference>
<dbReference type="AlphaFoldDB" id="A0A7W7CBZ0"/>
<feature type="transmembrane region" description="Helical" evidence="2">
    <location>
        <begin position="217"/>
        <end position="238"/>
    </location>
</feature>
<dbReference type="GO" id="GO:0005886">
    <property type="term" value="C:plasma membrane"/>
    <property type="evidence" value="ECO:0007669"/>
    <property type="project" value="TreeGrafter"/>
</dbReference>
<reference evidence="4 5" key="1">
    <citation type="submission" date="2020-08" db="EMBL/GenBank/DDBJ databases">
        <title>Sequencing the genomes of 1000 actinobacteria strains.</title>
        <authorList>
            <person name="Klenk H.-P."/>
        </authorList>
    </citation>
    <scope>NUCLEOTIDE SEQUENCE [LARGE SCALE GENOMIC DNA]</scope>
    <source>
        <strain evidence="4 5">DSM 44230</strain>
    </source>
</reference>
<sequence length="325" mass="34404">MTAPGSSADPVDPACHSCGHAATDRLTGLLDRWGWDERAPAELAQAAAARDSLALLVIDIDHFKRFNDRFGHIAGDAVIKAVADTVRRSTRESDVLGRYGGHGGDEFLVLLRQTDAAEALSVAHRIRTGVREIAVDAPSTDGGIIRLDRVTTSIGVCAKVPRPEDDLTSFVVAADAALQVAKQAGRDRIRLADESRTPLPVPLGRHRAAARPAVRRFVPVLVGLGSVLAAFVYIVVFAPPGEREEPAMAAAQLAPIATAAPSTETTIIVVTTVIGPPPAPPQRPDPKPTTAKKKPTGKPAPTTTPEQKPLVDVCQIMRQVVGRIC</sequence>
<keyword evidence="5" id="KW-1185">Reference proteome</keyword>
<protein>
    <submittedName>
        <fullName evidence="4">Diguanylate cyclase (GGDEF)-like protein</fullName>
    </submittedName>
</protein>
<organism evidence="4 5">
    <name type="scientific">Crossiella cryophila</name>
    <dbReference type="NCBI Taxonomy" id="43355"/>
    <lineage>
        <taxon>Bacteria</taxon>
        <taxon>Bacillati</taxon>
        <taxon>Actinomycetota</taxon>
        <taxon>Actinomycetes</taxon>
        <taxon>Pseudonocardiales</taxon>
        <taxon>Pseudonocardiaceae</taxon>
        <taxon>Crossiella</taxon>
    </lineage>
</organism>
<dbReference type="GO" id="GO:1902201">
    <property type="term" value="P:negative regulation of bacterial-type flagellum-dependent cell motility"/>
    <property type="evidence" value="ECO:0007669"/>
    <property type="project" value="TreeGrafter"/>
</dbReference>
<accession>A0A7W7CBZ0</accession>
<evidence type="ECO:0000259" key="3">
    <source>
        <dbReference type="PROSITE" id="PS50887"/>
    </source>
</evidence>
<dbReference type="EMBL" id="JACHMH010000001">
    <property type="protein sequence ID" value="MBB4678328.1"/>
    <property type="molecule type" value="Genomic_DNA"/>
</dbReference>
<keyword evidence="2" id="KW-1133">Transmembrane helix</keyword>
<feature type="region of interest" description="Disordered" evidence="1">
    <location>
        <begin position="274"/>
        <end position="309"/>
    </location>
</feature>
<dbReference type="Gene3D" id="3.30.70.270">
    <property type="match status" value="1"/>
</dbReference>
<keyword evidence="2" id="KW-0812">Transmembrane</keyword>
<keyword evidence="2" id="KW-0472">Membrane</keyword>